<reference evidence="1 2" key="1">
    <citation type="submission" date="2019-02" db="EMBL/GenBank/DDBJ databases">
        <title>Sequencing the genomes of 1000 actinobacteria strains.</title>
        <authorList>
            <person name="Klenk H.-P."/>
        </authorList>
    </citation>
    <scope>NUCLEOTIDE SEQUENCE [LARGE SCALE GENOMIC DNA]</scope>
    <source>
        <strain evidence="1 2">DSM 45162</strain>
    </source>
</reference>
<evidence type="ECO:0008006" key="3">
    <source>
        <dbReference type="Google" id="ProtNLM"/>
    </source>
</evidence>
<proteinExistence type="predicted"/>
<dbReference type="Proteomes" id="UP000292564">
    <property type="component" value="Unassembled WGS sequence"/>
</dbReference>
<dbReference type="AlphaFoldDB" id="A0A4Q7ZSK8"/>
<comment type="caution">
    <text evidence="1">The sequence shown here is derived from an EMBL/GenBank/DDBJ whole genome shotgun (WGS) entry which is preliminary data.</text>
</comment>
<dbReference type="OrthoDB" id="3295094at2"/>
<sequence>MSGPPAVGAHELITTTAAGLVTCRGCCCGNPAKHPDVDHGGELRTLQQFAADHPDTVRLTTSDCLGPCEHANVLVVRPSPDGRRAGGRPVWLARLDAHALRTLQVWLAAGGPGLADVPEYLALHRIRPSRAGTTSEGSPML</sequence>
<name>A0A4Q7ZSK8_9ACTN</name>
<accession>A0A4Q7ZSK8</accession>
<keyword evidence="2" id="KW-1185">Reference proteome</keyword>
<gene>
    <name evidence="1" type="ORF">EV385_5544</name>
</gene>
<evidence type="ECO:0000313" key="1">
    <source>
        <dbReference type="EMBL" id="RZU53613.1"/>
    </source>
</evidence>
<organism evidence="1 2">
    <name type="scientific">Krasilnikovia cinnamomea</name>
    <dbReference type="NCBI Taxonomy" id="349313"/>
    <lineage>
        <taxon>Bacteria</taxon>
        <taxon>Bacillati</taxon>
        <taxon>Actinomycetota</taxon>
        <taxon>Actinomycetes</taxon>
        <taxon>Micromonosporales</taxon>
        <taxon>Micromonosporaceae</taxon>
        <taxon>Krasilnikovia</taxon>
    </lineage>
</organism>
<protein>
    <recommendedName>
        <fullName evidence="3">(2Fe-2S) ferredoxin</fullName>
    </recommendedName>
</protein>
<evidence type="ECO:0000313" key="2">
    <source>
        <dbReference type="Proteomes" id="UP000292564"/>
    </source>
</evidence>
<dbReference type="EMBL" id="SHKY01000001">
    <property type="protein sequence ID" value="RZU53613.1"/>
    <property type="molecule type" value="Genomic_DNA"/>
</dbReference>